<accession>A0A4Z0BFC6</accession>
<organism evidence="2 3">
    <name type="scientific">Ramlibacter rhizophilus</name>
    <dbReference type="NCBI Taxonomy" id="1781167"/>
    <lineage>
        <taxon>Bacteria</taxon>
        <taxon>Pseudomonadati</taxon>
        <taxon>Pseudomonadota</taxon>
        <taxon>Betaproteobacteria</taxon>
        <taxon>Burkholderiales</taxon>
        <taxon>Comamonadaceae</taxon>
        <taxon>Ramlibacter</taxon>
    </lineage>
</organism>
<keyword evidence="1" id="KW-1133">Transmembrane helix</keyword>
<keyword evidence="3" id="KW-1185">Reference proteome</keyword>
<keyword evidence="1" id="KW-0812">Transmembrane</keyword>
<gene>
    <name evidence="2" type="ORF">EZ242_16540</name>
</gene>
<evidence type="ECO:0000313" key="3">
    <source>
        <dbReference type="Proteomes" id="UP000297564"/>
    </source>
</evidence>
<keyword evidence="1" id="KW-0472">Membrane</keyword>
<dbReference type="EMBL" id="SMLL01000006">
    <property type="protein sequence ID" value="TFY98055.1"/>
    <property type="molecule type" value="Genomic_DNA"/>
</dbReference>
<dbReference type="OrthoDB" id="8907926at2"/>
<dbReference type="AlphaFoldDB" id="A0A4Z0BFC6"/>
<evidence type="ECO:0000256" key="1">
    <source>
        <dbReference type="SAM" id="Phobius"/>
    </source>
</evidence>
<dbReference type="RefSeq" id="WP_135286288.1">
    <property type="nucleotide sequence ID" value="NZ_SMLL01000006.1"/>
</dbReference>
<dbReference type="Proteomes" id="UP000297564">
    <property type="component" value="Unassembled WGS sequence"/>
</dbReference>
<protein>
    <submittedName>
        <fullName evidence="2">Glycerate kinase</fullName>
    </submittedName>
</protein>
<proteinExistence type="predicted"/>
<evidence type="ECO:0000313" key="2">
    <source>
        <dbReference type="EMBL" id="TFY98055.1"/>
    </source>
</evidence>
<feature type="transmembrane region" description="Helical" evidence="1">
    <location>
        <begin position="34"/>
        <end position="50"/>
    </location>
</feature>
<name>A0A4Z0BFC6_9BURK</name>
<sequence length="144" mass="15693">MKLQRILVAAAALGVLWLAWHTYGAPGLAVAASALVMWLLLHFTRLMYVLKRAADRPVGYVGSAVMLNAKLKPKCNLMYALMLTRALGEQLSPKDQQPEIFRWTDPGGSSVTCEFLDGKLVKWTLYRPPATADASAPVASPSAH</sequence>
<comment type="caution">
    <text evidence="2">The sequence shown here is derived from an EMBL/GenBank/DDBJ whole genome shotgun (WGS) entry which is preliminary data.</text>
</comment>
<reference evidence="2 3" key="1">
    <citation type="submission" date="2019-03" db="EMBL/GenBank/DDBJ databases">
        <title>Ramlibacter rhizophilus CCTCC AB2015357, whole genome shotgun sequence.</title>
        <authorList>
            <person name="Zhang X."/>
            <person name="Feng G."/>
            <person name="Zhu H."/>
        </authorList>
    </citation>
    <scope>NUCLEOTIDE SEQUENCE [LARGE SCALE GENOMIC DNA]</scope>
    <source>
        <strain evidence="2 3">CCTCC AB2015357</strain>
    </source>
</reference>
<keyword evidence="2" id="KW-0808">Transferase</keyword>
<dbReference type="GO" id="GO:0016301">
    <property type="term" value="F:kinase activity"/>
    <property type="evidence" value="ECO:0007669"/>
    <property type="project" value="UniProtKB-KW"/>
</dbReference>
<keyword evidence="2" id="KW-0418">Kinase</keyword>